<dbReference type="InParanoid" id="A0A251T3F4"/>
<gene>
    <name evidence="1" type="ORF">HannXRQ_Chr12g0376241</name>
</gene>
<reference evidence="2" key="1">
    <citation type="journal article" date="2017" name="Nature">
        <title>The sunflower genome provides insights into oil metabolism, flowering and Asterid evolution.</title>
        <authorList>
            <person name="Badouin H."/>
            <person name="Gouzy J."/>
            <person name="Grassa C.J."/>
            <person name="Murat F."/>
            <person name="Staton S.E."/>
            <person name="Cottret L."/>
            <person name="Lelandais-Briere C."/>
            <person name="Owens G.L."/>
            <person name="Carrere S."/>
            <person name="Mayjonade B."/>
            <person name="Legrand L."/>
            <person name="Gill N."/>
            <person name="Kane N.C."/>
            <person name="Bowers J.E."/>
            <person name="Hubner S."/>
            <person name="Bellec A."/>
            <person name="Berard A."/>
            <person name="Berges H."/>
            <person name="Blanchet N."/>
            <person name="Boniface M.C."/>
            <person name="Brunel D."/>
            <person name="Catrice O."/>
            <person name="Chaidir N."/>
            <person name="Claudel C."/>
            <person name="Donnadieu C."/>
            <person name="Faraut T."/>
            <person name="Fievet G."/>
            <person name="Helmstetter N."/>
            <person name="King M."/>
            <person name="Knapp S.J."/>
            <person name="Lai Z."/>
            <person name="Le Paslier M.C."/>
            <person name="Lippi Y."/>
            <person name="Lorenzon L."/>
            <person name="Mandel J.R."/>
            <person name="Marage G."/>
            <person name="Marchand G."/>
            <person name="Marquand E."/>
            <person name="Bret-Mestries E."/>
            <person name="Morien E."/>
            <person name="Nambeesan S."/>
            <person name="Nguyen T."/>
            <person name="Pegot-Espagnet P."/>
            <person name="Pouilly N."/>
            <person name="Raftis F."/>
            <person name="Sallet E."/>
            <person name="Schiex T."/>
            <person name="Thomas J."/>
            <person name="Vandecasteele C."/>
            <person name="Vares D."/>
            <person name="Vear F."/>
            <person name="Vautrin S."/>
            <person name="Crespi M."/>
            <person name="Mangin B."/>
            <person name="Burke J.M."/>
            <person name="Salse J."/>
            <person name="Munos S."/>
            <person name="Vincourt P."/>
            <person name="Rieseberg L.H."/>
            <person name="Langlade N.B."/>
        </authorList>
    </citation>
    <scope>NUCLEOTIDE SEQUENCE [LARGE SCALE GENOMIC DNA]</scope>
    <source>
        <strain evidence="2">cv. SF193</strain>
    </source>
</reference>
<accession>A0A251T3F4</accession>
<evidence type="ECO:0000313" key="2">
    <source>
        <dbReference type="Proteomes" id="UP000215914"/>
    </source>
</evidence>
<sequence length="87" mass="9717">MMILALRNKSDGDPSRILYPTMSSPLLGQILPIRDGIPPNKEEPSLPIRVILGDLENRVILSGFPFKQISTGSKRCEIIHLSQLRHS</sequence>
<evidence type="ECO:0000313" key="1">
    <source>
        <dbReference type="EMBL" id="OTG05677.1"/>
    </source>
</evidence>
<name>A0A251T3F4_HELAN</name>
<organism evidence="1 2">
    <name type="scientific">Helianthus annuus</name>
    <name type="common">Common sunflower</name>
    <dbReference type="NCBI Taxonomy" id="4232"/>
    <lineage>
        <taxon>Eukaryota</taxon>
        <taxon>Viridiplantae</taxon>
        <taxon>Streptophyta</taxon>
        <taxon>Embryophyta</taxon>
        <taxon>Tracheophyta</taxon>
        <taxon>Spermatophyta</taxon>
        <taxon>Magnoliopsida</taxon>
        <taxon>eudicotyledons</taxon>
        <taxon>Gunneridae</taxon>
        <taxon>Pentapetalae</taxon>
        <taxon>asterids</taxon>
        <taxon>campanulids</taxon>
        <taxon>Asterales</taxon>
        <taxon>Asteraceae</taxon>
        <taxon>Asteroideae</taxon>
        <taxon>Heliantheae alliance</taxon>
        <taxon>Heliantheae</taxon>
        <taxon>Helianthus</taxon>
    </lineage>
</organism>
<dbReference type="EMBL" id="CM007901">
    <property type="protein sequence ID" value="OTG05677.1"/>
    <property type="molecule type" value="Genomic_DNA"/>
</dbReference>
<dbReference type="AlphaFoldDB" id="A0A251T3F4"/>
<dbReference type="Proteomes" id="UP000215914">
    <property type="component" value="Chromosome 12"/>
</dbReference>
<proteinExistence type="predicted"/>
<protein>
    <submittedName>
        <fullName evidence="1">Uncharacterized protein</fullName>
    </submittedName>
</protein>
<keyword evidence="2" id="KW-1185">Reference proteome</keyword>